<organism evidence="1 2">
    <name type="scientific">Dictyobacter alpinus</name>
    <dbReference type="NCBI Taxonomy" id="2014873"/>
    <lineage>
        <taxon>Bacteria</taxon>
        <taxon>Bacillati</taxon>
        <taxon>Chloroflexota</taxon>
        <taxon>Ktedonobacteria</taxon>
        <taxon>Ktedonobacterales</taxon>
        <taxon>Dictyobacteraceae</taxon>
        <taxon>Dictyobacter</taxon>
    </lineage>
</organism>
<dbReference type="EMBL" id="BIFT01000001">
    <property type="protein sequence ID" value="GCE24695.1"/>
    <property type="molecule type" value="Genomic_DNA"/>
</dbReference>
<dbReference type="Proteomes" id="UP000287171">
    <property type="component" value="Unassembled WGS sequence"/>
</dbReference>
<name>A0A402B019_9CHLR</name>
<evidence type="ECO:0000313" key="2">
    <source>
        <dbReference type="Proteomes" id="UP000287171"/>
    </source>
</evidence>
<keyword evidence="2" id="KW-1185">Reference proteome</keyword>
<accession>A0A402B019</accession>
<gene>
    <name evidence="1" type="ORF">KDA_01790</name>
</gene>
<evidence type="ECO:0000313" key="1">
    <source>
        <dbReference type="EMBL" id="GCE24695.1"/>
    </source>
</evidence>
<sequence>MSLRRLADESSVSLSVLAALHTGKSQRIDYTTIDHLLTYFNRYFLVTTDDLLNWERAPEHNLPLYPKKDTQKTSYA</sequence>
<protein>
    <submittedName>
        <fullName evidence="1">Uncharacterized protein</fullName>
    </submittedName>
</protein>
<reference evidence="2" key="1">
    <citation type="submission" date="2018-12" db="EMBL/GenBank/DDBJ databases">
        <title>Tengunoibacter tsumagoiensis gen. nov., sp. nov., Dictyobacter kobayashii sp. nov., D. alpinus sp. nov., and D. joshuensis sp. nov. and description of Dictyobacteraceae fam. nov. within the order Ktedonobacterales isolated from Tengu-no-mugimeshi.</title>
        <authorList>
            <person name="Wang C.M."/>
            <person name="Zheng Y."/>
            <person name="Sakai Y."/>
            <person name="Toyoda A."/>
            <person name="Minakuchi Y."/>
            <person name="Abe K."/>
            <person name="Yokota A."/>
            <person name="Yabe S."/>
        </authorList>
    </citation>
    <scope>NUCLEOTIDE SEQUENCE [LARGE SCALE GENOMIC DNA]</scope>
    <source>
        <strain evidence="2">Uno16</strain>
    </source>
</reference>
<proteinExistence type="predicted"/>
<dbReference type="AlphaFoldDB" id="A0A402B019"/>
<comment type="caution">
    <text evidence="1">The sequence shown here is derived from an EMBL/GenBank/DDBJ whole genome shotgun (WGS) entry which is preliminary data.</text>
</comment>